<keyword evidence="4" id="KW-0964">Secreted</keyword>
<proteinExistence type="evidence at transcript level"/>
<dbReference type="Gene3D" id="3.30.2460.20">
    <property type="match status" value="1"/>
</dbReference>
<evidence type="ECO:0000256" key="1">
    <source>
        <dbReference type="ARBA" id="ARBA00004498"/>
    </source>
</evidence>
<dbReference type="GO" id="GO:0007517">
    <property type="term" value="P:muscle organ development"/>
    <property type="evidence" value="ECO:0007669"/>
    <property type="project" value="UniProtKB-ARBA"/>
</dbReference>
<dbReference type="AlphaFoldDB" id="A0A0S1NFD6"/>
<evidence type="ECO:0000256" key="10">
    <source>
        <dbReference type="RuleBase" id="RU003500"/>
    </source>
</evidence>
<feature type="region of interest" description="Disordered" evidence="11">
    <location>
        <begin position="138"/>
        <end position="185"/>
    </location>
</feature>
<dbReference type="Pfam" id="PF00110">
    <property type="entry name" value="wnt"/>
    <property type="match status" value="2"/>
</dbReference>
<dbReference type="PANTHER" id="PTHR12027">
    <property type="entry name" value="WNT RELATED"/>
    <property type="match status" value="1"/>
</dbReference>
<dbReference type="GO" id="GO:0060070">
    <property type="term" value="P:canonical Wnt signaling pathway"/>
    <property type="evidence" value="ECO:0007669"/>
    <property type="project" value="TreeGrafter"/>
</dbReference>
<dbReference type="GO" id="GO:0000902">
    <property type="term" value="P:cell morphogenesis"/>
    <property type="evidence" value="ECO:0007669"/>
    <property type="project" value="UniProtKB-ARBA"/>
</dbReference>
<feature type="compositionally biased region" description="Basic residues" evidence="11">
    <location>
        <begin position="172"/>
        <end position="183"/>
    </location>
</feature>
<dbReference type="EMBL" id="KT818603">
    <property type="protein sequence ID" value="ALL53302.1"/>
    <property type="molecule type" value="mRNA"/>
</dbReference>
<keyword evidence="6 10" id="KW-0879">Wnt signaling pathway</keyword>
<reference evidence="12" key="1">
    <citation type="submission" date="2015-09" db="EMBL/GenBank/DDBJ databases">
        <title>Wnt repertoire and expression patterns in the branchiopod Thamnocephalus platyurus.</title>
        <authorList>
            <person name="Pace R.M."/>
            <person name="Constantinou S.J."/>
            <person name="Stangl A.J."/>
            <person name="Nagy L.M."/>
            <person name="Williams T.A."/>
        </authorList>
    </citation>
    <scope>NUCLEOTIDE SEQUENCE</scope>
</reference>
<feature type="compositionally biased region" description="Polar residues" evidence="11">
    <location>
        <begin position="152"/>
        <end position="162"/>
    </location>
</feature>
<keyword evidence="5" id="KW-0272">Extracellular matrix</keyword>
<dbReference type="PANTHER" id="PTHR12027:SF101">
    <property type="entry name" value="PROTEIN WNT-4"/>
    <property type="match status" value="1"/>
</dbReference>
<feature type="compositionally biased region" description="Basic residues" evidence="11">
    <location>
        <begin position="139"/>
        <end position="149"/>
    </location>
</feature>
<evidence type="ECO:0000256" key="5">
    <source>
        <dbReference type="ARBA" id="ARBA00022530"/>
    </source>
</evidence>
<dbReference type="GO" id="GO:0005615">
    <property type="term" value="C:extracellular space"/>
    <property type="evidence" value="ECO:0007669"/>
    <property type="project" value="TreeGrafter"/>
</dbReference>
<evidence type="ECO:0000256" key="7">
    <source>
        <dbReference type="ARBA" id="ARBA00023157"/>
    </source>
</evidence>
<keyword evidence="8" id="KW-0325">Glycoprotein</keyword>
<protein>
    <recommendedName>
        <fullName evidence="10">Protein Wnt</fullName>
    </recommendedName>
</protein>
<dbReference type="PRINTS" id="PR01349">
    <property type="entry name" value="WNTPROTEIN"/>
</dbReference>
<keyword evidence="7" id="KW-1015">Disulfide bond</keyword>
<dbReference type="SMART" id="SM00097">
    <property type="entry name" value="WNT1"/>
    <property type="match status" value="1"/>
</dbReference>
<gene>
    <name evidence="12" type="primary">Wnt4</name>
</gene>
<dbReference type="GO" id="GO:0005109">
    <property type="term" value="F:frizzled binding"/>
    <property type="evidence" value="ECO:0007669"/>
    <property type="project" value="TreeGrafter"/>
</dbReference>
<evidence type="ECO:0000256" key="3">
    <source>
        <dbReference type="ARBA" id="ARBA00022473"/>
    </source>
</evidence>
<dbReference type="InterPro" id="IPR018161">
    <property type="entry name" value="Wnt_CS"/>
</dbReference>
<comment type="function">
    <text evidence="10">Ligand for members of the frizzled family of seven transmembrane receptors.</text>
</comment>
<dbReference type="GO" id="GO:0045165">
    <property type="term" value="P:cell fate commitment"/>
    <property type="evidence" value="ECO:0007669"/>
    <property type="project" value="TreeGrafter"/>
</dbReference>
<sequence>MSGCDQCDENRQKCHGFGKVEIIASGYLQKALLHHVCIILLLLMSMPQLSTGIQWLALSKASTLASIGAAPTCDELSGALVGKQLKICRNHPGFMASVRSGAVAAIDECKFQFKARRWNCSSLEDLQEQQLMSFNKMTSPKKKTGKKKTKGNETLPTWSSPNEVLEDQPAKKGTKKKPGRKTRSFMPYPVVPPVLSSGTREAAFVHAISSAGVAHALTRACSSGELADCGCDRSVRGISAQGFQWSGCSDNVQFGTSFSKSFVDAREHRASTSKSKNSEQIWRALMNLHNNEAGRKIIEKSVRIECKCHGVSGSCEMKTCWRAMPSFREIGEILKEKFDGATEVEPRTSGPGRKLLVPRSVSYKPHTDSDLIYLDTSPDYCEYDIRIGSLGTHGRPCNKSSKAIDGCDLLCCNRGYRISIERRTERCMCKFQWCCHVQCKTCTRDVEVHTCL</sequence>
<dbReference type="PROSITE" id="PS00246">
    <property type="entry name" value="WNT1"/>
    <property type="match status" value="1"/>
</dbReference>
<dbReference type="GO" id="GO:0005125">
    <property type="term" value="F:cytokine activity"/>
    <property type="evidence" value="ECO:0007669"/>
    <property type="project" value="TreeGrafter"/>
</dbReference>
<evidence type="ECO:0000256" key="2">
    <source>
        <dbReference type="ARBA" id="ARBA00005683"/>
    </source>
</evidence>
<evidence type="ECO:0000256" key="8">
    <source>
        <dbReference type="ARBA" id="ARBA00023180"/>
    </source>
</evidence>
<evidence type="ECO:0000313" key="12">
    <source>
        <dbReference type="EMBL" id="ALL53302.1"/>
    </source>
</evidence>
<evidence type="ECO:0000256" key="4">
    <source>
        <dbReference type="ARBA" id="ARBA00022525"/>
    </source>
</evidence>
<evidence type="ECO:0000256" key="9">
    <source>
        <dbReference type="ARBA" id="ARBA00023288"/>
    </source>
</evidence>
<accession>A0A0S1NFD6</accession>
<dbReference type="InterPro" id="IPR005817">
    <property type="entry name" value="Wnt"/>
</dbReference>
<dbReference type="GO" id="GO:0030182">
    <property type="term" value="P:neuron differentiation"/>
    <property type="evidence" value="ECO:0007669"/>
    <property type="project" value="TreeGrafter"/>
</dbReference>
<name>A0A0S1NFD6_9CRUS</name>
<dbReference type="CDD" id="cd19336">
    <property type="entry name" value="Wnt_Wnt4"/>
    <property type="match status" value="1"/>
</dbReference>
<dbReference type="InterPro" id="IPR043158">
    <property type="entry name" value="Wnt_C"/>
</dbReference>
<organism evidence="12">
    <name type="scientific">Thamnocephalus platyurus</name>
    <dbReference type="NCBI Taxonomy" id="91582"/>
    <lineage>
        <taxon>Eukaryota</taxon>
        <taxon>Metazoa</taxon>
        <taxon>Ecdysozoa</taxon>
        <taxon>Arthropoda</taxon>
        <taxon>Crustacea</taxon>
        <taxon>Branchiopoda</taxon>
        <taxon>Anostraca</taxon>
        <taxon>Thamnocephalidae</taxon>
        <taxon>Thamnocephalus</taxon>
    </lineage>
</organism>
<comment type="similarity">
    <text evidence="2 10">Belongs to the Wnt family.</text>
</comment>
<evidence type="ECO:0000256" key="11">
    <source>
        <dbReference type="SAM" id="MobiDB-lite"/>
    </source>
</evidence>
<evidence type="ECO:0000256" key="6">
    <source>
        <dbReference type="ARBA" id="ARBA00022687"/>
    </source>
</evidence>
<comment type="subcellular location">
    <subcellularLocation>
        <location evidence="1 10">Secreted</location>
        <location evidence="1 10">Extracellular space</location>
        <location evidence="1 10">Extracellular matrix</location>
    </subcellularLocation>
</comment>
<dbReference type="FunFam" id="3.30.2460.20:FF:000001">
    <property type="entry name" value="Wnt homolog"/>
    <property type="match status" value="1"/>
</dbReference>
<keyword evidence="9" id="KW-0449">Lipoprotein</keyword>
<keyword evidence="3 10" id="KW-0217">Developmental protein</keyword>